<dbReference type="HOGENOM" id="CLU_486685_0_0_1"/>
<dbReference type="Proteomes" id="UP000001610">
    <property type="component" value="Unassembled WGS sequence"/>
</dbReference>
<proteinExistence type="predicted"/>
<dbReference type="AlphaFoldDB" id="G3JUS6"/>
<dbReference type="RefSeq" id="XP_006674695.1">
    <property type="nucleotide sequence ID" value="XM_006674632.1"/>
</dbReference>
<evidence type="ECO:0000313" key="2">
    <source>
        <dbReference type="Proteomes" id="UP000001610"/>
    </source>
</evidence>
<dbReference type="GeneID" id="18171501"/>
<gene>
    <name evidence="1" type="ORF">CCM_09499</name>
</gene>
<dbReference type="OrthoDB" id="5429442at2759"/>
<protein>
    <submittedName>
        <fullName evidence="1">Uncharacterized protein</fullName>
    </submittedName>
</protein>
<dbReference type="STRING" id="983644.G3JUS6"/>
<dbReference type="KEGG" id="cmt:CCM_09499"/>
<reference evidence="1 2" key="1">
    <citation type="journal article" date="2011" name="Genome Biol.">
        <title>Genome sequence of the insect pathogenic fungus Cordyceps militaris, a valued traditional Chinese medicine.</title>
        <authorList>
            <person name="Zheng P."/>
            <person name="Xia Y."/>
            <person name="Xiao G."/>
            <person name="Xiong C."/>
            <person name="Hu X."/>
            <person name="Zhang S."/>
            <person name="Zheng H."/>
            <person name="Huang Y."/>
            <person name="Zhou Y."/>
            <person name="Wang S."/>
            <person name="Zhao G.P."/>
            <person name="Liu X."/>
            <person name="St Leger R.J."/>
            <person name="Wang C."/>
        </authorList>
    </citation>
    <scope>NUCLEOTIDE SEQUENCE [LARGE SCALE GENOMIC DNA]</scope>
    <source>
        <strain evidence="1 2">CM01</strain>
    </source>
</reference>
<accession>G3JUS6</accession>
<organism evidence="1 2">
    <name type="scientific">Cordyceps militaris (strain CM01)</name>
    <name type="common">Caterpillar fungus</name>
    <dbReference type="NCBI Taxonomy" id="983644"/>
    <lineage>
        <taxon>Eukaryota</taxon>
        <taxon>Fungi</taxon>
        <taxon>Dikarya</taxon>
        <taxon>Ascomycota</taxon>
        <taxon>Pezizomycotina</taxon>
        <taxon>Sordariomycetes</taxon>
        <taxon>Hypocreomycetidae</taxon>
        <taxon>Hypocreales</taxon>
        <taxon>Cordycipitaceae</taxon>
        <taxon>Cordyceps</taxon>
    </lineage>
</organism>
<dbReference type="InParanoid" id="G3JUS6"/>
<sequence>MEFLGASISASAEESHYEVCLVNERHTVPQVVALTQGAINYNLRALFFLNKDLKTINVTRGGKYIRATTKAGQISIADGIKENNIVFYHCFFVSGEAKLPSHTGVDLSGWELVFPVEVGKMKLGSGPTRDRLVQELNRPGDFDILALFLDFTTRDNVTFSYALQTQEPQKVSPGTDAFAPTGILNVHTYPYKEPKTGTTVYGLTTAGDRNVLLFILGSTAVAKPATSLSWKGNLAMAGSDGTLGISYDIMWDRFLLRKDLALLNDVNVVMSSYMRINYFKLLPDEKVGFRPDFSFDYGINQSEAHGDDSYAWPLNDKASWFWRLRKTETKTASCAEKWFGTLEVASTNIVQCNGNTRFEWDMNIASKDGKIEYAFVRMIFGVRWTLNFAFHVDDDGKLYATVDLPEESYVVDGYIKSFKNFDGKEIADDLKQAIRKTKDEFLPVFRKGCLPRLNKDIARVHQFALPGHGTFLYKNPIWGIHGDLLVDLKYLQ</sequence>
<dbReference type="VEuPathDB" id="FungiDB:CCM_09499"/>
<name>G3JUS6_CORMM</name>
<dbReference type="EMBL" id="JH126407">
    <property type="protein sequence ID" value="EGX87876.1"/>
    <property type="molecule type" value="Genomic_DNA"/>
</dbReference>
<evidence type="ECO:0000313" key="1">
    <source>
        <dbReference type="EMBL" id="EGX87876.1"/>
    </source>
</evidence>
<keyword evidence="2" id="KW-1185">Reference proteome</keyword>